<accession>A0A101A7R5</accession>
<reference evidence="1 2" key="1">
    <citation type="submission" date="2016-01" db="EMBL/GenBank/DDBJ databases">
        <authorList>
            <consortium name="TB Trials Study Group"/>
            <person name="Sutton G."/>
            <person name="Brinkac L."/>
            <person name="Sanka R."/>
            <person name="Adams M."/>
            <person name="Lau E.L."/>
            <person name="Macaden R."/>
            <person name="Grewal H.M.S."/>
        </authorList>
    </citation>
    <scope>NUCLEOTIDE SEQUENCE [LARGE SCALE GENOMIC DNA]</scope>
    <source>
        <strain evidence="1 2">IS-1744</strain>
    </source>
</reference>
<dbReference type="RefSeq" id="WP_064395761.1">
    <property type="nucleotide sequence ID" value="NZ_LQIR01000014.1"/>
</dbReference>
<proteinExistence type="predicted"/>
<dbReference type="SUPFAM" id="SSF56574">
    <property type="entry name" value="Serpins"/>
    <property type="match status" value="1"/>
</dbReference>
<dbReference type="EMBL" id="LQIR01000014">
    <property type="protein sequence ID" value="KUI17006.1"/>
    <property type="molecule type" value="Genomic_DNA"/>
</dbReference>
<dbReference type="InterPro" id="IPR042178">
    <property type="entry name" value="Serpin_sf_1"/>
</dbReference>
<keyword evidence="2" id="KW-1185">Reference proteome</keyword>
<evidence type="ECO:0008006" key="3">
    <source>
        <dbReference type="Google" id="ProtNLM"/>
    </source>
</evidence>
<dbReference type="Gene3D" id="3.30.497.10">
    <property type="entry name" value="Antithrombin, subunit I, domain 2"/>
    <property type="match status" value="1"/>
</dbReference>
<comment type="caution">
    <text evidence="1">The sequence shown here is derived from an EMBL/GenBank/DDBJ whole genome shotgun (WGS) entry which is preliminary data.</text>
</comment>
<dbReference type="AlphaFoldDB" id="A0A101A7R5"/>
<protein>
    <recommendedName>
        <fullName evidence="3">Serpin domain-containing protein</fullName>
    </recommendedName>
</protein>
<evidence type="ECO:0000313" key="2">
    <source>
        <dbReference type="Proteomes" id="UP000053707"/>
    </source>
</evidence>
<evidence type="ECO:0000313" key="1">
    <source>
        <dbReference type="EMBL" id="KUI17006.1"/>
    </source>
</evidence>
<name>A0A101A7R5_9MYCO</name>
<gene>
    <name evidence="1" type="ORF">AU192_21055</name>
</gene>
<dbReference type="InterPro" id="IPR036186">
    <property type="entry name" value="Serpin_sf"/>
</dbReference>
<sequence length="436" mass="45984">MTNESPACGRCGSTALHHKVHGMPTPELFEEAERRPDLALAGCCVMPGDWTTECVTCGQRKIIGRGGDSAWTTATRPGVAAHLVTAYAASARQALGTAQTPAISYLGLWLLLARFAPVATGAHRARLAEVLGVSCDEAATLAAELLDSPHPTVAAALGAWSRSPATATLPVTLDELPDQAALDRWAAEHTRGLIEQFPLQVDSLTELVLATALVLQPRWTTELDIDEDGRLVLDGGLQTIADTSAAGLVAVAKPFSEDGVDVVSVIAAPNISPAEVWEAVDEVIAKLNEGALWHGGIPADGHAWTVRETTETFVIWDAPDDYEDFWRSHLPRWDATVQSALTGAPGVAELASSLTEAVPGLDGSIECVQGATAAYDEYGFEAAAVTALAMATGAPQLVERTIHRVEVTFDRPHAVVAVARGGAWEGVPLLHSWVTP</sequence>
<dbReference type="Proteomes" id="UP000053707">
    <property type="component" value="Unassembled WGS sequence"/>
</dbReference>
<organism evidence="1 2">
    <name type="scientific">Mycobacterium lehmannii</name>
    <dbReference type="NCBI Taxonomy" id="2048550"/>
    <lineage>
        <taxon>Bacteria</taxon>
        <taxon>Bacillati</taxon>
        <taxon>Actinomycetota</taxon>
        <taxon>Actinomycetes</taxon>
        <taxon>Mycobacteriales</taxon>
        <taxon>Mycobacteriaceae</taxon>
        <taxon>Mycobacterium</taxon>
    </lineage>
</organism>